<feature type="compositionally biased region" description="Acidic residues" evidence="1">
    <location>
        <begin position="15"/>
        <end position="24"/>
    </location>
</feature>
<comment type="caution">
    <text evidence="2">The sequence shown here is derived from an EMBL/GenBank/DDBJ whole genome shotgun (WGS) entry which is preliminary data.</text>
</comment>
<evidence type="ECO:0000313" key="2">
    <source>
        <dbReference type="EMBL" id="CAF4314201.1"/>
    </source>
</evidence>
<name>A0A820IRF5_9BILA</name>
<evidence type="ECO:0000256" key="1">
    <source>
        <dbReference type="SAM" id="MobiDB-lite"/>
    </source>
</evidence>
<dbReference type="Proteomes" id="UP000663844">
    <property type="component" value="Unassembled WGS sequence"/>
</dbReference>
<dbReference type="EMBL" id="CAJOAZ010017337">
    <property type="protein sequence ID" value="CAF4314201.1"/>
    <property type="molecule type" value="Genomic_DNA"/>
</dbReference>
<sequence>MDSSNCLTPSLTIENDLDSPDGDDDDFKRILFPILSTNISPLRPSITSPSYHDTKQYKNLFFESCIQIQ</sequence>
<feature type="compositionally biased region" description="Polar residues" evidence="1">
    <location>
        <begin position="1"/>
        <end position="13"/>
    </location>
</feature>
<dbReference type="AlphaFoldDB" id="A0A820IRF5"/>
<proteinExistence type="predicted"/>
<feature type="non-terminal residue" evidence="2">
    <location>
        <position position="69"/>
    </location>
</feature>
<reference evidence="2" key="1">
    <citation type="submission" date="2021-02" db="EMBL/GenBank/DDBJ databases">
        <authorList>
            <person name="Nowell W R."/>
        </authorList>
    </citation>
    <scope>NUCLEOTIDE SEQUENCE</scope>
</reference>
<evidence type="ECO:0000313" key="3">
    <source>
        <dbReference type="Proteomes" id="UP000663844"/>
    </source>
</evidence>
<feature type="region of interest" description="Disordered" evidence="1">
    <location>
        <begin position="1"/>
        <end position="24"/>
    </location>
</feature>
<accession>A0A820IRF5</accession>
<organism evidence="2 3">
    <name type="scientific">Adineta steineri</name>
    <dbReference type="NCBI Taxonomy" id="433720"/>
    <lineage>
        <taxon>Eukaryota</taxon>
        <taxon>Metazoa</taxon>
        <taxon>Spiralia</taxon>
        <taxon>Gnathifera</taxon>
        <taxon>Rotifera</taxon>
        <taxon>Eurotatoria</taxon>
        <taxon>Bdelloidea</taxon>
        <taxon>Adinetida</taxon>
        <taxon>Adinetidae</taxon>
        <taxon>Adineta</taxon>
    </lineage>
</organism>
<gene>
    <name evidence="2" type="ORF">OXD698_LOCUS46807</name>
</gene>
<protein>
    <submittedName>
        <fullName evidence="2">Uncharacterized protein</fullName>
    </submittedName>
</protein>